<feature type="coiled-coil region" evidence="1">
    <location>
        <begin position="240"/>
        <end position="267"/>
    </location>
</feature>
<dbReference type="InterPro" id="IPR008808">
    <property type="entry name" value="Powdery_mildew-R_dom"/>
</dbReference>
<evidence type="ECO:0000256" key="1">
    <source>
        <dbReference type="SAM" id="Coils"/>
    </source>
</evidence>
<organism evidence="4 5">
    <name type="scientific">Acacia crassicarpa</name>
    <name type="common">northern wattle</name>
    <dbReference type="NCBI Taxonomy" id="499986"/>
    <lineage>
        <taxon>Eukaryota</taxon>
        <taxon>Viridiplantae</taxon>
        <taxon>Streptophyta</taxon>
        <taxon>Embryophyta</taxon>
        <taxon>Tracheophyta</taxon>
        <taxon>Spermatophyta</taxon>
        <taxon>Magnoliopsida</taxon>
        <taxon>eudicotyledons</taxon>
        <taxon>Gunneridae</taxon>
        <taxon>Pentapetalae</taxon>
        <taxon>rosids</taxon>
        <taxon>fabids</taxon>
        <taxon>Fabales</taxon>
        <taxon>Fabaceae</taxon>
        <taxon>Caesalpinioideae</taxon>
        <taxon>mimosoid clade</taxon>
        <taxon>Acacieae</taxon>
        <taxon>Acacia</taxon>
    </lineage>
</organism>
<dbReference type="EMBL" id="JAWXYG010000012">
    <property type="protein sequence ID" value="KAK4257890.1"/>
    <property type="molecule type" value="Genomic_DNA"/>
</dbReference>
<evidence type="ECO:0000313" key="5">
    <source>
        <dbReference type="Proteomes" id="UP001293593"/>
    </source>
</evidence>
<keyword evidence="2" id="KW-0472">Membrane</keyword>
<dbReference type="PANTHER" id="PTHR34291">
    <property type="entry name" value="HYDROXYPROLINE-RICH GLYCOPROTEIN FAMILY PROTEIN"/>
    <property type="match status" value="1"/>
</dbReference>
<evidence type="ECO:0000259" key="3">
    <source>
        <dbReference type="PROSITE" id="PS51153"/>
    </source>
</evidence>
<protein>
    <recommendedName>
        <fullName evidence="3">RPW8 domain-containing protein</fullName>
    </recommendedName>
</protein>
<evidence type="ECO:0000256" key="2">
    <source>
        <dbReference type="SAM" id="Phobius"/>
    </source>
</evidence>
<dbReference type="PROSITE" id="PS51153">
    <property type="entry name" value="RPW8"/>
    <property type="match status" value="2"/>
</dbReference>
<dbReference type="Proteomes" id="UP001293593">
    <property type="component" value="Unassembled WGS sequence"/>
</dbReference>
<reference evidence="4" key="1">
    <citation type="submission" date="2023-10" db="EMBL/GenBank/DDBJ databases">
        <title>Chromosome-level genome of the transformable northern wattle, Acacia crassicarpa.</title>
        <authorList>
            <person name="Massaro I."/>
            <person name="Sinha N.R."/>
            <person name="Poethig S."/>
            <person name="Leichty A.R."/>
        </authorList>
    </citation>
    <scope>NUCLEOTIDE SEQUENCE</scope>
    <source>
        <strain evidence="4">Acra3RX</strain>
        <tissue evidence="4">Leaf</tissue>
    </source>
</reference>
<keyword evidence="1" id="KW-0175">Coiled coil</keyword>
<evidence type="ECO:0000313" key="4">
    <source>
        <dbReference type="EMBL" id="KAK4257890.1"/>
    </source>
</evidence>
<keyword evidence="5" id="KW-1185">Reference proteome</keyword>
<sequence length="450" mass="51231">MAELAGGAVLGVGVTEFWNKVKEVRHRVKDFNPQLEKLDETLEMLDQMIQDIRRTSTQLNEPDQVERLASILQKGNDLVSKGLGIKRWNLWKKYSHQMKLVELDNELLRFSIRQVPLRILLAVNQVRLEQRRDFAELLDQIVSLSRRSNDQFNAPNARETYSGIPTTLEPPPVPNTFPDNISLGSLILAVLLPLVPVIIKITAIVIIIYKVVTAVMSMLEKSGSGIWMVINVIGKLDMTIEQLNDTMESLDQVLEELRNEAHQSEAGESLRSLMEEGEKLVFESSSLRWWNFVKKCQYQMTIVELENKLLRFHSLYLQDRLAKNDDKTCGDDPQMKDNESFVPVHSGKDPHEMKGCLRLSDFAGQQKPSHHFKFERSVSTECTGMLKQREDWKQIRGDSLPVLMPGDEVPRFIAMPCPCVPSRSEDIIVSIEKPLPNPPSVTVPLAVPPY</sequence>
<dbReference type="Pfam" id="PF05659">
    <property type="entry name" value="RPW8"/>
    <property type="match status" value="2"/>
</dbReference>
<name>A0AAE1M9Y6_9FABA</name>
<feature type="transmembrane region" description="Helical" evidence="2">
    <location>
        <begin position="186"/>
        <end position="212"/>
    </location>
</feature>
<feature type="domain" description="RPW8" evidence="3">
    <location>
        <begin position="1"/>
        <end position="149"/>
    </location>
</feature>
<feature type="domain" description="RPW8" evidence="3">
    <location>
        <begin position="199"/>
        <end position="351"/>
    </location>
</feature>
<comment type="caution">
    <text evidence="4">The sequence shown here is derived from an EMBL/GenBank/DDBJ whole genome shotgun (WGS) entry which is preliminary data.</text>
</comment>
<accession>A0AAE1M9Y6</accession>
<keyword evidence="2" id="KW-0812">Transmembrane</keyword>
<dbReference type="PANTHER" id="PTHR34291:SF11">
    <property type="entry name" value="GLYCOPROTEIN FAMILY PROTEIN, PUTATIVE-RELATED"/>
    <property type="match status" value="1"/>
</dbReference>
<dbReference type="AlphaFoldDB" id="A0AAE1M9Y6"/>
<keyword evidence="2" id="KW-1133">Transmembrane helix</keyword>
<proteinExistence type="predicted"/>
<dbReference type="InterPro" id="IPR037699">
    <property type="entry name" value="At5g65660-like"/>
</dbReference>
<gene>
    <name evidence="4" type="ORF">QN277_007419</name>
</gene>